<evidence type="ECO:0000313" key="3">
    <source>
        <dbReference type="Proteomes" id="UP000784294"/>
    </source>
</evidence>
<reference evidence="2" key="1">
    <citation type="submission" date="2018-11" db="EMBL/GenBank/DDBJ databases">
        <authorList>
            <consortium name="Pathogen Informatics"/>
        </authorList>
    </citation>
    <scope>NUCLEOTIDE SEQUENCE</scope>
</reference>
<evidence type="ECO:0000313" key="2">
    <source>
        <dbReference type="EMBL" id="VEL25943.1"/>
    </source>
</evidence>
<sequence>MLPFQLSSECQLRQTELLGSVEMVSGGADGATSRPGGVGGRGRPTRSPEAEKKGKKSTRISSGAAASNVTRSKGSATAVQGHEGQEPGSTGFDQSGQSSMPNVTGAVDSSSGEAMCHVQVTIEKCVNSITKAILYE</sequence>
<proteinExistence type="predicted"/>
<comment type="caution">
    <text evidence="2">The sequence shown here is derived from an EMBL/GenBank/DDBJ whole genome shotgun (WGS) entry which is preliminary data.</text>
</comment>
<name>A0A448X1P4_9PLAT</name>
<feature type="compositionally biased region" description="Polar residues" evidence="1">
    <location>
        <begin position="59"/>
        <end position="78"/>
    </location>
</feature>
<keyword evidence="3" id="KW-1185">Reference proteome</keyword>
<accession>A0A448X1P4</accession>
<dbReference type="Proteomes" id="UP000784294">
    <property type="component" value="Unassembled WGS sequence"/>
</dbReference>
<protein>
    <submittedName>
        <fullName evidence="2">Uncharacterized protein</fullName>
    </submittedName>
</protein>
<feature type="region of interest" description="Disordered" evidence="1">
    <location>
        <begin position="21"/>
        <end position="112"/>
    </location>
</feature>
<dbReference type="AlphaFoldDB" id="A0A448X1P4"/>
<evidence type="ECO:0000256" key="1">
    <source>
        <dbReference type="SAM" id="MobiDB-lite"/>
    </source>
</evidence>
<feature type="compositionally biased region" description="Polar residues" evidence="1">
    <location>
        <begin position="87"/>
        <end position="112"/>
    </location>
</feature>
<gene>
    <name evidence="2" type="ORF">PXEA_LOCUS19383</name>
</gene>
<organism evidence="2 3">
    <name type="scientific">Protopolystoma xenopodis</name>
    <dbReference type="NCBI Taxonomy" id="117903"/>
    <lineage>
        <taxon>Eukaryota</taxon>
        <taxon>Metazoa</taxon>
        <taxon>Spiralia</taxon>
        <taxon>Lophotrochozoa</taxon>
        <taxon>Platyhelminthes</taxon>
        <taxon>Monogenea</taxon>
        <taxon>Polyopisthocotylea</taxon>
        <taxon>Polystomatidea</taxon>
        <taxon>Polystomatidae</taxon>
        <taxon>Protopolystoma</taxon>
    </lineage>
</organism>
<dbReference type="EMBL" id="CAAALY010077117">
    <property type="protein sequence ID" value="VEL25943.1"/>
    <property type="molecule type" value="Genomic_DNA"/>
</dbReference>